<evidence type="ECO:0000313" key="3">
    <source>
        <dbReference type="Proteomes" id="UP000518288"/>
    </source>
</evidence>
<name>A0A7Y9R376_9BURK</name>
<keyword evidence="3" id="KW-1185">Reference proteome</keyword>
<comment type="caution">
    <text evidence="2">The sequence shown here is derived from an EMBL/GenBank/DDBJ whole genome shotgun (WGS) entry which is preliminary data.</text>
</comment>
<protein>
    <recommendedName>
        <fullName evidence="1">Bacterial mobilisation domain-containing protein</fullName>
    </recommendedName>
</protein>
<evidence type="ECO:0000259" key="1">
    <source>
        <dbReference type="Pfam" id="PF05713"/>
    </source>
</evidence>
<feature type="domain" description="Bacterial mobilisation" evidence="1">
    <location>
        <begin position="78"/>
        <end position="115"/>
    </location>
</feature>
<dbReference type="EMBL" id="JACCFH010000002">
    <property type="protein sequence ID" value="NYG35494.1"/>
    <property type="molecule type" value="Genomic_DNA"/>
</dbReference>
<reference evidence="2 3" key="1">
    <citation type="submission" date="2020-07" db="EMBL/GenBank/DDBJ databases">
        <title>Genomic Encyclopedia of Archaeal and Bacterial Type Strains, Phase II (KMG-II): from individual species to whole genera.</title>
        <authorList>
            <person name="Goeker M."/>
        </authorList>
    </citation>
    <scope>NUCLEOTIDE SEQUENCE [LARGE SCALE GENOMIC DNA]</scope>
    <source>
        <strain evidence="2 3">DSM 21226</strain>
    </source>
</reference>
<dbReference type="Pfam" id="PF05713">
    <property type="entry name" value="MobC"/>
    <property type="match status" value="1"/>
</dbReference>
<dbReference type="RefSeq" id="WP_179636382.1">
    <property type="nucleotide sequence ID" value="NZ_JACCFH010000002.1"/>
</dbReference>
<proteinExistence type="predicted"/>
<dbReference type="InterPro" id="IPR008687">
    <property type="entry name" value="MobC"/>
</dbReference>
<dbReference type="Proteomes" id="UP000518288">
    <property type="component" value="Unassembled WGS sequence"/>
</dbReference>
<dbReference type="AlphaFoldDB" id="A0A7Y9R376"/>
<evidence type="ECO:0000313" key="2">
    <source>
        <dbReference type="EMBL" id="NYG35494.1"/>
    </source>
</evidence>
<accession>A0A7Y9R376</accession>
<sequence>MPAVPAADPLIPVPCRLPKSMAARFRTEADERGTSVSDVLRSYIKLDEAKPLGTVRPRKRVKSLAPVTAADPALLQALRLIGTNVNQIAHGLHAVRLLPGKRAVDATLLLAELSAMRGQLDRLAVQADPVPVPTS</sequence>
<organism evidence="2 3">
    <name type="scientific">Sphaerotilus montanus</name>
    <dbReference type="NCBI Taxonomy" id="522889"/>
    <lineage>
        <taxon>Bacteria</taxon>
        <taxon>Pseudomonadati</taxon>
        <taxon>Pseudomonadota</taxon>
        <taxon>Betaproteobacteria</taxon>
        <taxon>Burkholderiales</taxon>
        <taxon>Sphaerotilaceae</taxon>
        <taxon>Sphaerotilus</taxon>
    </lineage>
</organism>
<gene>
    <name evidence="2" type="ORF">BDD16_004556</name>
</gene>